<protein>
    <submittedName>
        <fullName evidence="1">Uncharacterized protein</fullName>
    </submittedName>
</protein>
<dbReference type="Proteomes" id="UP000315295">
    <property type="component" value="Unassembled WGS sequence"/>
</dbReference>
<organism evidence="1 2">
    <name type="scientific">Malus baccata</name>
    <name type="common">Siberian crab apple</name>
    <name type="synonym">Pyrus baccata</name>
    <dbReference type="NCBI Taxonomy" id="106549"/>
    <lineage>
        <taxon>Eukaryota</taxon>
        <taxon>Viridiplantae</taxon>
        <taxon>Streptophyta</taxon>
        <taxon>Embryophyta</taxon>
        <taxon>Tracheophyta</taxon>
        <taxon>Spermatophyta</taxon>
        <taxon>Magnoliopsida</taxon>
        <taxon>eudicotyledons</taxon>
        <taxon>Gunneridae</taxon>
        <taxon>Pentapetalae</taxon>
        <taxon>rosids</taxon>
        <taxon>fabids</taxon>
        <taxon>Rosales</taxon>
        <taxon>Rosaceae</taxon>
        <taxon>Amygdaloideae</taxon>
        <taxon>Maleae</taxon>
        <taxon>Malus</taxon>
    </lineage>
</organism>
<dbReference type="EMBL" id="VIEB01000575">
    <property type="protein sequence ID" value="TQD86164.1"/>
    <property type="molecule type" value="Genomic_DNA"/>
</dbReference>
<comment type="caution">
    <text evidence="1">The sequence shown here is derived from an EMBL/GenBank/DDBJ whole genome shotgun (WGS) entry which is preliminary data.</text>
</comment>
<name>A0A540LI86_MALBA</name>
<evidence type="ECO:0000313" key="2">
    <source>
        <dbReference type="Proteomes" id="UP000315295"/>
    </source>
</evidence>
<reference evidence="1 2" key="1">
    <citation type="journal article" date="2019" name="G3 (Bethesda)">
        <title>Sequencing of a Wild Apple (Malus baccata) Genome Unravels the Differences Between Cultivated and Wild Apple Species Regarding Disease Resistance and Cold Tolerance.</title>
        <authorList>
            <person name="Chen X."/>
        </authorList>
    </citation>
    <scope>NUCLEOTIDE SEQUENCE [LARGE SCALE GENOMIC DNA]</scope>
    <source>
        <strain evidence="2">cv. Shandingzi</strain>
        <tissue evidence="1">Leaves</tissue>
    </source>
</reference>
<accession>A0A540LI86</accession>
<proteinExistence type="predicted"/>
<gene>
    <name evidence="1" type="ORF">C1H46_028337</name>
</gene>
<dbReference type="AlphaFoldDB" id="A0A540LI86"/>
<sequence length="121" mass="12808">MAQSGFGQTTSSKQGGFIRSGLRGAQASERCGFTAGGGETMGCRRDLVAWRRCNGCDDGFLGLTSEAIRWWCKFGYEQMGMATGFGLRGCEGPLSETKRFNVLKVTPTGSSGTGKKAFAGI</sequence>
<evidence type="ECO:0000313" key="1">
    <source>
        <dbReference type="EMBL" id="TQD86164.1"/>
    </source>
</evidence>
<keyword evidence="2" id="KW-1185">Reference proteome</keyword>